<name>A0A6J6VUP2_9ZZZZ</name>
<accession>A0A6J6VUP2</accession>
<organism evidence="3">
    <name type="scientific">freshwater metagenome</name>
    <dbReference type="NCBI Taxonomy" id="449393"/>
    <lineage>
        <taxon>unclassified sequences</taxon>
        <taxon>metagenomes</taxon>
        <taxon>ecological metagenomes</taxon>
    </lineage>
</organism>
<dbReference type="PROSITE" id="PS50883">
    <property type="entry name" value="EAL"/>
    <property type="match status" value="1"/>
</dbReference>
<dbReference type="PANTHER" id="PTHR33121">
    <property type="entry name" value="CYCLIC DI-GMP PHOSPHODIESTERASE PDEF"/>
    <property type="match status" value="1"/>
</dbReference>
<dbReference type="SMART" id="SM00267">
    <property type="entry name" value="GGDEF"/>
    <property type="match status" value="1"/>
</dbReference>
<dbReference type="AlphaFoldDB" id="A0A6J6VUP2"/>
<dbReference type="SMART" id="SM00052">
    <property type="entry name" value="EAL"/>
    <property type="match status" value="1"/>
</dbReference>
<evidence type="ECO:0000259" key="2">
    <source>
        <dbReference type="PROSITE" id="PS50887"/>
    </source>
</evidence>
<sequence>MLGSVTLLSTFLVIVATCLAITIVRLRHQHARTKQLVLSLQDEQTQLADANARLADLAIHDSLTELLNRAGIVAHLDAAIARSRDSHQIAVLFVDIDRFKSINDSLGHSAGDQLLQVMGRRIRSVLPSGCTAGRLGGDEFVIVIENVPSVERVSEIAHRLTRDLSEPLEVMGRMVRISASIGVAIGPDAQDTASELLGFANIALHRAKDAGRDRVEIFTPQIRSEMQQRSMEEHALRRAIDAGDVVPFFQPEFDATTGHIIGAEILARWLKRDGTIASAGAMLTMAQDASTLERMTSVIMQQARPVIRRLATLGLPSGFRFRVNLPHRCTPRAWRDGQVAGYFTGIDPTMLMLDVYETAVFGDLVGAAGVLTEMRQLGARVCLEDAGRGGGSMSMLRSLPLDEIRVDRVHVDSLTSQANDRAVIRAMVGLARDLGLSISADGVETSAQAEALLAIGCTTHQGHLYSRAITAAALEDLILKMSAERAIEGLMA</sequence>
<feature type="domain" description="EAL" evidence="1">
    <location>
        <begin position="229"/>
        <end position="482"/>
    </location>
</feature>
<dbReference type="CDD" id="cd01949">
    <property type="entry name" value="GGDEF"/>
    <property type="match status" value="1"/>
</dbReference>
<gene>
    <name evidence="3" type="ORF">UFOPK2921_00435</name>
</gene>
<dbReference type="InterPro" id="IPR035919">
    <property type="entry name" value="EAL_sf"/>
</dbReference>
<dbReference type="InterPro" id="IPR001633">
    <property type="entry name" value="EAL_dom"/>
</dbReference>
<feature type="domain" description="GGDEF" evidence="2">
    <location>
        <begin position="87"/>
        <end position="220"/>
    </location>
</feature>
<dbReference type="CDD" id="cd01948">
    <property type="entry name" value="EAL"/>
    <property type="match status" value="1"/>
</dbReference>
<dbReference type="Pfam" id="PF00563">
    <property type="entry name" value="EAL"/>
    <property type="match status" value="1"/>
</dbReference>
<protein>
    <submittedName>
        <fullName evidence="3">Unannotated protein</fullName>
    </submittedName>
</protein>
<dbReference type="Gene3D" id="3.20.20.450">
    <property type="entry name" value="EAL domain"/>
    <property type="match status" value="1"/>
</dbReference>
<proteinExistence type="predicted"/>
<dbReference type="PROSITE" id="PS50887">
    <property type="entry name" value="GGDEF"/>
    <property type="match status" value="1"/>
</dbReference>
<dbReference type="EMBL" id="CAEZZV010000038">
    <property type="protein sequence ID" value="CAB4774217.1"/>
    <property type="molecule type" value="Genomic_DNA"/>
</dbReference>
<dbReference type="PANTHER" id="PTHR33121:SF70">
    <property type="entry name" value="SIGNALING PROTEIN YKOW"/>
    <property type="match status" value="1"/>
</dbReference>
<evidence type="ECO:0000313" key="3">
    <source>
        <dbReference type="EMBL" id="CAB4774217.1"/>
    </source>
</evidence>
<dbReference type="InterPro" id="IPR029787">
    <property type="entry name" value="Nucleotide_cyclase"/>
</dbReference>
<dbReference type="InterPro" id="IPR000160">
    <property type="entry name" value="GGDEF_dom"/>
</dbReference>
<dbReference type="Pfam" id="PF00990">
    <property type="entry name" value="GGDEF"/>
    <property type="match status" value="1"/>
</dbReference>
<reference evidence="3" key="1">
    <citation type="submission" date="2020-05" db="EMBL/GenBank/DDBJ databases">
        <authorList>
            <person name="Chiriac C."/>
            <person name="Salcher M."/>
            <person name="Ghai R."/>
            <person name="Kavagutti S V."/>
        </authorList>
    </citation>
    <scope>NUCLEOTIDE SEQUENCE</scope>
</reference>
<dbReference type="Gene3D" id="3.30.70.270">
    <property type="match status" value="1"/>
</dbReference>
<dbReference type="SUPFAM" id="SSF55073">
    <property type="entry name" value="Nucleotide cyclase"/>
    <property type="match status" value="1"/>
</dbReference>
<dbReference type="InterPro" id="IPR043128">
    <property type="entry name" value="Rev_trsase/Diguanyl_cyclase"/>
</dbReference>
<dbReference type="InterPro" id="IPR050706">
    <property type="entry name" value="Cyclic-di-GMP_PDE-like"/>
</dbReference>
<dbReference type="SUPFAM" id="SSF141868">
    <property type="entry name" value="EAL domain-like"/>
    <property type="match status" value="1"/>
</dbReference>
<evidence type="ECO:0000259" key="1">
    <source>
        <dbReference type="PROSITE" id="PS50883"/>
    </source>
</evidence>
<dbReference type="NCBIfam" id="TIGR00254">
    <property type="entry name" value="GGDEF"/>
    <property type="match status" value="1"/>
</dbReference>
<dbReference type="GO" id="GO:0071111">
    <property type="term" value="F:cyclic-guanylate-specific phosphodiesterase activity"/>
    <property type="evidence" value="ECO:0007669"/>
    <property type="project" value="InterPro"/>
</dbReference>